<gene>
    <name evidence="2" type="ORF">Salat_0144600</name>
</gene>
<feature type="region of interest" description="Disordered" evidence="1">
    <location>
        <begin position="113"/>
        <end position="157"/>
    </location>
</feature>
<reference evidence="2" key="2">
    <citation type="journal article" date="2024" name="Plant">
        <title>Genomic evolution and insights into agronomic trait innovations of Sesamum species.</title>
        <authorList>
            <person name="Miao H."/>
            <person name="Wang L."/>
            <person name="Qu L."/>
            <person name="Liu H."/>
            <person name="Sun Y."/>
            <person name="Le M."/>
            <person name="Wang Q."/>
            <person name="Wei S."/>
            <person name="Zheng Y."/>
            <person name="Lin W."/>
            <person name="Duan Y."/>
            <person name="Cao H."/>
            <person name="Xiong S."/>
            <person name="Wang X."/>
            <person name="Wei L."/>
            <person name="Li C."/>
            <person name="Ma Q."/>
            <person name="Ju M."/>
            <person name="Zhao R."/>
            <person name="Li G."/>
            <person name="Mu C."/>
            <person name="Tian Q."/>
            <person name="Mei H."/>
            <person name="Zhang T."/>
            <person name="Gao T."/>
            <person name="Zhang H."/>
        </authorList>
    </citation>
    <scope>NUCLEOTIDE SEQUENCE</scope>
    <source>
        <strain evidence="2">3651</strain>
    </source>
</reference>
<proteinExistence type="predicted"/>
<dbReference type="AlphaFoldDB" id="A0AAE1YWJ5"/>
<dbReference type="Proteomes" id="UP001293254">
    <property type="component" value="Unassembled WGS sequence"/>
</dbReference>
<accession>A0AAE1YWJ5</accession>
<feature type="region of interest" description="Disordered" evidence="1">
    <location>
        <begin position="173"/>
        <end position="196"/>
    </location>
</feature>
<reference evidence="2" key="1">
    <citation type="submission" date="2020-06" db="EMBL/GenBank/DDBJ databases">
        <authorList>
            <person name="Li T."/>
            <person name="Hu X."/>
            <person name="Zhang T."/>
            <person name="Song X."/>
            <person name="Zhang H."/>
            <person name="Dai N."/>
            <person name="Sheng W."/>
            <person name="Hou X."/>
            <person name="Wei L."/>
        </authorList>
    </citation>
    <scope>NUCLEOTIDE SEQUENCE</scope>
    <source>
        <strain evidence="2">3651</strain>
        <tissue evidence="2">Leaf</tissue>
    </source>
</reference>
<protein>
    <submittedName>
        <fullName evidence="2">Uncharacterized protein</fullName>
    </submittedName>
</protein>
<dbReference type="EMBL" id="JACGWO010000001">
    <property type="protein sequence ID" value="KAK4438105.1"/>
    <property type="molecule type" value="Genomic_DNA"/>
</dbReference>
<evidence type="ECO:0000313" key="2">
    <source>
        <dbReference type="EMBL" id="KAK4438105.1"/>
    </source>
</evidence>
<organism evidence="2 3">
    <name type="scientific">Sesamum alatum</name>
    <dbReference type="NCBI Taxonomy" id="300844"/>
    <lineage>
        <taxon>Eukaryota</taxon>
        <taxon>Viridiplantae</taxon>
        <taxon>Streptophyta</taxon>
        <taxon>Embryophyta</taxon>
        <taxon>Tracheophyta</taxon>
        <taxon>Spermatophyta</taxon>
        <taxon>Magnoliopsida</taxon>
        <taxon>eudicotyledons</taxon>
        <taxon>Gunneridae</taxon>
        <taxon>Pentapetalae</taxon>
        <taxon>asterids</taxon>
        <taxon>lamiids</taxon>
        <taxon>Lamiales</taxon>
        <taxon>Pedaliaceae</taxon>
        <taxon>Sesamum</taxon>
    </lineage>
</organism>
<feature type="compositionally biased region" description="Polar residues" evidence="1">
    <location>
        <begin position="119"/>
        <end position="132"/>
    </location>
</feature>
<evidence type="ECO:0000313" key="3">
    <source>
        <dbReference type="Proteomes" id="UP001293254"/>
    </source>
</evidence>
<name>A0AAE1YWJ5_9LAMI</name>
<keyword evidence="3" id="KW-1185">Reference proteome</keyword>
<sequence length="357" mass="39244">MPYRTRVFSSSENASPVPVMASSEAMAVISGNLIGMCPLLGHGLLNALPPLNLGDIKRVMKEVGLVDHEFNAKAILDEELLIVVGLHPAPDRYEGPHDRIMMNRVAVRKFIPDDVPAMPSSSGTRSAPSTPSDLPPKLTPTSRMTHPPSASLPCHQETPVIEVVTSPEDASYVEDLPSSHKRPRIDVEGTEDVPTAAGPSELAFLAPVLTPHMDPQVGAFNMSKAVNRADVEVLTPRTFTSISNLILSNASVRQKLRFEPNVLKLRNRLERERENKHKEELDALKHQMVDKDSQISMLTMENVAIKASTMQAYARGREEGASSAVLVFKESAEYADEMYRQASAYYVDSFLILILVL</sequence>
<comment type="caution">
    <text evidence="2">The sequence shown here is derived from an EMBL/GenBank/DDBJ whole genome shotgun (WGS) entry which is preliminary data.</text>
</comment>
<evidence type="ECO:0000256" key="1">
    <source>
        <dbReference type="SAM" id="MobiDB-lite"/>
    </source>
</evidence>